<name>A0A226XAF3_CABSO</name>
<gene>
    <name evidence="1" type="ORF">BSU04_01830</name>
</gene>
<protein>
    <submittedName>
        <fullName evidence="1">Uncharacterized protein</fullName>
    </submittedName>
</protein>
<sequence>MIEACRARASVTLDALETPTARSLNTANEMRVRALPTFRHSAY</sequence>
<organism evidence="1 2">
    <name type="scientific">Caballeronia sordidicola</name>
    <name type="common">Burkholderia sordidicola</name>
    <dbReference type="NCBI Taxonomy" id="196367"/>
    <lineage>
        <taxon>Bacteria</taxon>
        <taxon>Pseudomonadati</taxon>
        <taxon>Pseudomonadota</taxon>
        <taxon>Betaproteobacteria</taxon>
        <taxon>Burkholderiales</taxon>
        <taxon>Burkholderiaceae</taxon>
        <taxon>Caballeronia</taxon>
    </lineage>
</organism>
<evidence type="ECO:0000313" key="1">
    <source>
        <dbReference type="EMBL" id="OXC80414.1"/>
    </source>
</evidence>
<dbReference type="Proteomes" id="UP000214720">
    <property type="component" value="Unassembled WGS sequence"/>
</dbReference>
<dbReference type="AlphaFoldDB" id="A0A226XAF3"/>
<accession>A0A226XAF3</accession>
<comment type="caution">
    <text evidence="1">The sequence shown here is derived from an EMBL/GenBank/DDBJ whole genome shotgun (WGS) entry which is preliminary data.</text>
</comment>
<reference evidence="2" key="1">
    <citation type="submission" date="2017-01" db="EMBL/GenBank/DDBJ databases">
        <title>Genome Analysis of Deinococcus marmoris KOPRI26562.</title>
        <authorList>
            <person name="Kim J.H."/>
            <person name="Oh H.-M."/>
        </authorList>
    </citation>
    <scope>NUCLEOTIDE SEQUENCE [LARGE SCALE GENOMIC DNA]</scope>
    <source>
        <strain evidence="2">PAMC 26633</strain>
    </source>
</reference>
<evidence type="ECO:0000313" key="2">
    <source>
        <dbReference type="Proteomes" id="UP000214720"/>
    </source>
</evidence>
<dbReference type="EMBL" id="MTHB01000017">
    <property type="protein sequence ID" value="OXC80414.1"/>
    <property type="molecule type" value="Genomic_DNA"/>
</dbReference>
<proteinExistence type="predicted"/>